<protein>
    <submittedName>
        <fullName evidence="4">Type II secretion system protein</fullName>
    </submittedName>
</protein>
<dbReference type="SUPFAM" id="SSF54523">
    <property type="entry name" value="Pili subunits"/>
    <property type="match status" value="1"/>
</dbReference>
<evidence type="ECO:0000256" key="1">
    <source>
        <dbReference type="ARBA" id="ARBA00004241"/>
    </source>
</evidence>
<evidence type="ECO:0000256" key="2">
    <source>
        <dbReference type="ARBA" id="ARBA00023287"/>
    </source>
</evidence>
<keyword evidence="3" id="KW-0472">Membrane</keyword>
<organism evidence="4 5">
    <name type="scientific">Paenibacillus lacisoli</name>
    <dbReference type="NCBI Taxonomy" id="3064525"/>
    <lineage>
        <taxon>Bacteria</taxon>
        <taxon>Bacillati</taxon>
        <taxon>Bacillota</taxon>
        <taxon>Bacilli</taxon>
        <taxon>Bacillales</taxon>
        <taxon>Paenibacillaceae</taxon>
        <taxon>Paenibacillus</taxon>
    </lineage>
</organism>
<dbReference type="RefSeq" id="WP_305023768.1">
    <property type="nucleotide sequence ID" value="NZ_JAUQTB010000003.1"/>
</dbReference>
<evidence type="ECO:0000256" key="3">
    <source>
        <dbReference type="SAM" id="Phobius"/>
    </source>
</evidence>
<gene>
    <name evidence="4" type="ORF">Q5741_09160</name>
</gene>
<keyword evidence="3" id="KW-1133">Transmembrane helix</keyword>
<dbReference type="Proteomes" id="UP001240171">
    <property type="component" value="Unassembled WGS sequence"/>
</dbReference>
<proteinExistence type="predicted"/>
<accession>A0ABT9CBF3</accession>
<dbReference type="EMBL" id="JAUQTB010000003">
    <property type="protein sequence ID" value="MDO7906588.1"/>
    <property type="molecule type" value="Genomic_DNA"/>
</dbReference>
<sequence length="185" mass="20554">MILPKQKQREQGFSLVEVLAAITILSIVSLVLISYFTHALSYSKSNQNKTVMVNLARNALFYVQKQNYDELSAFFREGKGQLSWDQCTKAGACSYDGALFNTAGKAAPPELYSVLNPTINGIDYHVTISYQDKLYDQMANSANVPKKEGAKYLLPVIVTVQPSSDVQGRQSEVQVEGYITDESIR</sequence>
<dbReference type="InterPro" id="IPR012902">
    <property type="entry name" value="N_methyl_site"/>
</dbReference>
<dbReference type="NCBIfam" id="TIGR02532">
    <property type="entry name" value="IV_pilin_GFxxxE"/>
    <property type="match status" value="1"/>
</dbReference>
<comment type="subcellular location">
    <subcellularLocation>
        <location evidence="1">Cell surface</location>
    </subcellularLocation>
</comment>
<keyword evidence="2" id="KW-0178">Competence</keyword>
<evidence type="ECO:0000313" key="5">
    <source>
        <dbReference type="Proteomes" id="UP001240171"/>
    </source>
</evidence>
<dbReference type="Pfam" id="PF07963">
    <property type="entry name" value="N_methyl"/>
    <property type="match status" value="1"/>
</dbReference>
<feature type="transmembrane region" description="Helical" evidence="3">
    <location>
        <begin position="12"/>
        <end position="36"/>
    </location>
</feature>
<dbReference type="PROSITE" id="PS00409">
    <property type="entry name" value="PROKAR_NTER_METHYL"/>
    <property type="match status" value="1"/>
</dbReference>
<keyword evidence="3" id="KW-0812">Transmembrane</keyword>
<comment type="caution">
    <text evidence="4">The sequence shown here is derived from an EMBL/GenBank/DDBJ whole genome shotgun (WGS) entry which is preliminary data.</text>
</comment>
<dbReference type="InterPro" id="IPR045584">
    <property type="entry name" value="Pilin-like"/>
</dbReference>
<name>A0ABT9CBF3_9BACL</name>
<keyword evidence="5" id="KW-1185">Reference proteome</keyword>
<evidence type="ECO:0000313" key="4">
    <source>
        <dbReference type="EMBL" id="MDO7906588.1"/>
    </source>
</evidence>
<reference evidence="4 5" key="1">
    <citation type="submission" date="2023-07" db="EMBL/GenBank/DDBJ databases">
        <title>Paenibacillus sp. JX-17 nov. isolated from soil.</title>
        <authorList>
            <person name="Wan Y."/>
            <person name="Liu B."/>
        </authorList>
    </citation>
    <scope>NUCLEOTIDE SEQUENCE [LARGE SCALE GENOMIC DNA]</scope>
    <source>
        <strain evidence="4 5">JX-17</strain>
    </source>
</reference>